<dbReference type="Proteomes" id="UP000694845">
    <property type="component" value="Unplaced"/>
</dbReference>
<dbReference type="RefSeq" id="XP_022090016.1">
    <property type="nucleotide sequence ID" value="XM_022234324.1"/>
</dbReference>
<evidence type="ECO:0000313" key="11">
    <source>
        <dbReference type="RefSeq" id="XP_022090016.1"/>
    </source>
</evidence>
<dbReference type="InterPro" id="IPR012340">
    <property type="entry name" value="NA-bd_OB-fold"/>
</dbReference>
<dbReference type="NCBIfam" id="TIGR00037">
    <property type="entry name" value="eIF_5A"/>
    <property type="match status" value="1"/>
</dbReference>
<evidence type="ECO:0000313" key="10">
    <source>
        <dbReference type="Proteomes" id="UP000694845"/>
    </source>
</evidence>
<evidence type="ECO:0000256" key="8">
    <source>
        <dbReference type="RuleBase" id="RU362005"/>
    </source>
</evidence>
<dbReference type="OMA" id="KREDYQV"/>
<keyword evidence="5" id="KW-0694">RNA-binding</keyword>
<dbReference type="Gene3D" id="2.30.30.30">
    <property type="match status" value="1"/>
</dbReference>
<keyword evidence="10" id="KW-1185">Reference proteome</keyword>
<dbReference type="AlphaFoldDB" id="A0A8B7YEG3"/>
<name>A0A8B7YEG3_ACAPL</name>
<evidence type="ECO:0000256" key="1">
    <source>
        <dbReference type="ARBA" id="ARBA00004496"/>
    </source>
</evidence>
<dbReference type="PROSITE" id="PS00302">
    <property type="entry name" value="IF5A_HYPUSINE"/>
    <property type="match status" value="1"/>
</dbReference>
<evidence type="ECO:0000256" key="2">
    <source>
        <dbReference type="ARBA" id="ARBA00006016"/>
    </source>
</evidence>
<comment type="similarity">
    <text evidence="2 8">Belongs to the eIF-5A family.</text>
</comment>
<keyword evidence="3" id="KW-0963">Cytoplasm</keyword>
<dbReference type="FunFam" id="2.40.50.140:FF:000034">
    <property type="entry name" value="Eukaryotic translation initiation factor 5A"/>
    <property type="match status" value="1"/>
</dbReference>
<dbReference type="SUPFAM" id="SSF50249">
    <property type="entry name" value="Nucleic acid-binding proteins"/>
    <property type="match status" value="1"/>
</dbReference>
<comment type="function">
    <text evidence="8">Translation factor that promotes translation elongation and termination, particularly upon ribosome stalling at specific amino acid sequence contexts. Binds between the exit (E) and peptidyl (P) site of the ribosome and promotes rescue of stalled ribosome: specifically required for efficient translation of polyproline-containing peptides as well as other motifs that stall the ribosome. Acts as ribosome quality control (RQC) cofactor by joining the RQC complex to facilitate peptidyl transfer during CAT tailing step.</text>
</comment>
<dbReference type="InterPro" id="IPR019769">
    <property type="entry name" value="Trans_elong_IF5A_hypusine_site"/>
</dbReference>
<dbReference type="Gene3D" id="2.40.50.140">
    <property type="entry name" value="Nucleic acid-binding proteins"/>
    <property type="match status" value="1"/>
</dbReference>
<dbReference type="PIRSF" id="PIRSF003025">
    <property type="entry name" value="eIF5A"/>
    <property type="match status" value="1"/>
</dbReference>
<comment type="PTM">
    <text evidence="8">eIF-5A seems to be the only eukaryotic protein to have a hypusine residue which is a post-translational modification of a lysine by the addition of a butylamino group.</text>
</comment>
<dbReference type="SMART" id="SM01376">
    <property type="entry name" value="eIF-5a"/>
    <property type="match status" value="1"/>
</dbReference>
<dbReference type="GO" id="GO:0045905">
    <property type="term" value="P:positive regulation of translational termination"/>
    <property type="evidence" value="ECO:0007669"/>
    <property type="project" value="UniProtKB-UniRule"/>
</dbReference>
<dbReference type="InterPro" id="IPR001884">
    <property type="entry name" value="IF5A-like"/>
</dbReference>
<feature type="domain" description="Translation initiation factor 5A C-terminal" evidence="9">
    <location>
        <begin position="102"/>
        <end position="169"/>
    </location>
</feature>
<dbReference type="GO" id="GO:0003746">
    <property type="term" value="F:translation elongation factor activity"/>
    <property type="evidence" value="ECO:0007669"/>
    <property type="project" value="UniProtKB-UniRule"/>
</dbReference>
<evidence type="ECO:0000256" key="6">
    <source>
        <dbReference type="ARBA" id="ARBA00022917"/>
    </source>
</evidence>
<dbReference type="InterPro" id="IPR048670">
    <property type="entry name" value="IF5A-like_N"/>
</dbReference>
<dbReference type="OrthoDB" id="9975114at2759"/>
<dbReference type="InterPro" id="IPR014722">
    <property type="entry name" value="Rib_uL2_dom2"/>
</dbReference>
<accession>A0A8B7YEG3</accession>
<dbReference type="Pfam" id="PF01287">
    <property type="entry name" value="eIF-5a"/>
    <property type="match status" value="1"/>
</dbReference>
<dbReference type="CDD" id="cd04468">
    <property type="entry name" value="S1_eIF5A"/>
    <property type="match status" value="1"/>
</dbReference>
<evidence type="ECO:0000256" key="5">
    <source>
        <dbReference type="ARBA" id="ARBA00022884"/>
    </source>
</evidence>
<keyword evidence="4" id="KW-0251">Elongation factor</keyword>
<dbReference type="Pfam" id="PF21485">
    <property type="entry name" value="IF5A-like_N"/>
    <property type="match status" value="1"/>
</dbReference>
<organism evidence="10 11">
    <name type="scientific">Acanthaster planci</name>
    <name type="common">Crown-of-thorns starfish</name>
    <dbReference type="NCBI Taxonomy" id="133434"/>
    <lineage>
        <taxon>Eukaryota</taxon>
        <taxon>Metazoa</taxon>
        <taxon>Echinodermata</taxon>
        <taxon>Eleutherozoa</taxon>
        <taxon>Asterozoa</taxon>
        <taxon>Asteroidea</taxon>
        <taxon>Valvatacea</taxon>
        <taxon>Valvatida</taxon>
        <taxon>Acanthasteridae</taxon>
        <taxon>Acanthaster</taxon>
    </lineage>
</organism>
<evidence type="ECO:0000259" key="9">
    <source>
        <dbReference type="SMART" id="SM01376"/>
    </source>
</evidence>
<sequence length="173" mass="19046">MPRKTRASKKPAAAEVGDVINISDDFDLGDSGASKTFPLQCSSLRKGGHVMLKGQPCKIVEMSTSQPGKHGHAKVHIVGMDIFSGKKYEDICPSSHSMSVPHVKREDYQVIGVWDEYVNLLDNKGVSRSDVRLPEGELGKEICTRFEADEEIVVTLMTAMDQEMICGLKKLPK</sequence>
<dbReference type="SUPFAM" id="SSF50104">
    <property type="entry name" value="Translation proteins SH3-like domain"/>
    <property type="match status" value="1"/>
</dbReference>
<comment type="subcellular location">
    <subcellularLocation>
        <location evidence="1">Cytoplasm</location>
    </subcellularLocation>
</comment>
<evidence type="ECO:0000256" key="4">
    <source>
        <dbReference type="ARBA" id="ARBA00022768"/>
    </source>
</evidence>
<gene>
    <name evidence="11" type="primary">LOC110978955</name>
</gene>
<evidence type="ECO:0000256" key="3">
    <source>
        <dbReference type="ARBA" id="ARBA00022490"/>
    </source>
</evidence>
<evidence type="ECO:0000256" key="7">
    <source>
        <dbReference type="ARBA" id="ARBA00023071"/>
    </source>
</evidence>
<keyword evidence="7 8" id="KW-0385">Hypusine</keyword>
<proteinExistence type="inferred from homology"/>
<dbReference type="InterPro" id="IPR020189">
    <property type="entry name" value="IF5A_C"/>
</dbReference>
<dbReference type="GO" id="GO:0045901">
    <property type="term" value="P:positive regulation of translational elongation"/>
    <property type="evidence" value="ECO:0007669"/>
    <property type="project" value="UniProtKB-UniRule"/>
</dbReference>
<protein>
    <recommendedName>
        <fullName evidence="8">Eukaryotic translation initiation factor 5A</fullName>
        <shortName evidence="8">eIF-5A</shortName>
    </recommendedName>
</protein>
<dbReference type="PANTHER" id="PTHR11673">
    <property type="entry name" value="TRANSLATION INITIATION FACTOR 5A FAMILY MEMBER"/>
    <property type="match status" value="1"/>
</dbReference>
<keyword evidence="6 8" id="KW-0648">Protein biosynthesis</keyword>
<dbReference type="FunFam" id="2.30.30.30:FF:000007">
    <property type="entry name" value="Eukaryotic translation initiation factor 5A"/>
    <property type="match status" value="1"/>
</dbReference>
<dbReference type="GO" id="GO:0003723">
    <property type="term" value="F:RNA binding"/>
    <property type="evidence" value="ECO:0007669"/>
    <property type="project" value="UniProtKB-KW"/>
</dbReference>
<dbReference type="GO" id="GO:0005737">
    <property type="term" value="C:cytoplasm"/>
    <property type="evidence" value="ECO:0007669"/>
    <property type="project" value="UniProtKB-SubCell"/>
</dbReference>
<dbReference type="GO" id="GO:0043022">
    <property type="term" value="F:ribosome binding"/>
    <property type="evidence" value="ECO:0007669"/>
    <property type="project" value="UniProtKB-UniRule"/>
</dbReference>
<dbReference type="InterPro" id="IPR008991">
    <property type="entry name" value="Translation_prot_SH3-like_sf"/>
</dbReference>
<dbReference type="KEGG" id="aplc:110978955"/>
<reference evidence="11" key="1">
    <citation type="submission" date="2025-08" db="UniProtKB">
        <authorList>
            <consortium name="RefSeq"/>
        </authorList>
    </citation>
    <scope>IDENTIFICATION</scope>
</reference>
<dbReference type="GeneID" id="110978955"/>